<dbReference type="Pfam" id="PF00146">
    <property type="entry name" value="NADHdh"/>
    <property type="match status" value="1"/>
</dbReference>
<comment type="subunit">
    <text evidence="5">NDH-1 is composed of 14 different subunits. Subunits NuoA, H, J, K, L, M, N constitute the membrane sector of the complex.</text>
</comment>
<organism evidence="7 8">
    <name type="scientific">Dysgonomonas alginatilytica</name>
    <dbReference type="NCBI Taxonomy" id="1605892"/>
    <lineage>
        <taxon>Bacteria</taxon>
        <taxon>Pseudomonadati</taxon>
        <taxon>Bacteroidota</taxon>
        <taxon>Bacteroidia</taxon>
        <taxon>Bacteroidales</taxon>
        <taxon>Dysgonomonadaceae</taxon>
        <taxon>Dysgonomonas</taxon>
    </lineage>
</organism>
<gene>
    <name evidence="5" type="primary">nuoH</name>
    <name evidence="7" type="ORF">CLV62_11614</name>
</gene>
<dbReference type="EMBL" id="QICL01000016">
    <property type="protein sequence ID" value="PXV62974.1"/>
    <property type="molecule type" value="Genomic_DNA"/>
</dbReference>
<feature type="transmembrane region" description="Helical" evidence="5">
    <location>
        <begin position="205"/>
        <end position="223"/>
    </location>
</feature>
<feature type="transmembrane region" description="Helical" evidence="5">
    <location>
        <begin position="340"/>
        <end position="360"/>
    </location>
</feature>
<dbReference type="GO" id="GO:0009060">
    <property type="term" value="P:aerobic respiration"/>
    <property type="evidence" value="ECO:0007669"/>
    <property type="project" value="TreeGrafter"/>
</dbReference>
<dbReference type="PANTHER" id="PTHR11432">
    <property type="entry name" value="NADH DEHYDROGENASE SUBUNIT 1"/>
    <property type="match status" value="1"/>
</dbReference>
<keyword evidence="5" id="KW-1003">Cell membrane</keyword>
<feature type="transmembrane region" description="Helical" evidence="5">
    <location>
        <begin position="173"/>
        <end position="193"/>
    </location>
</feature>
<keyword evidence="5" id="KW-0874">Quinone</keyword>
<dbReference type="InterPro" id="IPR018086">
    <property type="entry name" value="NADH_UbQ_OxRdtase_su1_CS"/>
</dbReference>
<keyword evidence="5 6" id="KW-0520">NAD</keyword>
<comment type="catalytic activity">
    <reaction evidence="5">
        <text>a quinone + NADH + 5 H(+)(in) = a quinol + NAD(+) + 4 H(+)(out)</text>
        <dbReference type="Rhea" id="RHEA:57888"/>
        <dbReference type="ChEBI" id="CHEBI:15378"/>
        <dbReference type="ChEBI" id="CHEBI:24646"/>
        <dbReference type="ChEBI" id="CHEBI:57540"/>
        <dbReference type="ChEBI" id="CHEBI:57945"/>
        <dbReference type="ChEBI" id="CHEBI:132124"/>
    </reaction>
</comment>
<evidence type="ECO:0000256" key="3">
    <source>
        <dbReference type="ARBA" id="ARBA00022989"/>
    </source>
</evidence>
<feature type="transmembrane region" description="Helical" evidence="5">
    <location>
        <begin position="98"/>
        <end position="120"/>
    </location>
</feature>
<keyword evidence="4 5" id="KW-0472">Membrane</keyword>
<dbReference type="EC" id="7.1.1.-" evidence="5"/>
<dbReference type="PANTHER" id="PTHR11432:SF3">
    <property type="entry name" value="NADH-UBIQUINONE OXIDOREDUCTASE CHAIN 1"/>
    <property type="match status" value="1"/>
</dbReference>
<dbReference type="RefSeq" id="WP_110311128.1">
    <property type="nucleotide sequence ID" value="NZ_QICL01000016.1"/>
</dbReference>
<sequence length="373" mass="41958">MLELSRLTALIDSLLRETWGLSEFWVLFIEFVLIGAALLTAYAVLALILIYVERKITGFFQCRLGPNRVGKYGMVQSVADMVKILLKEIIHVDNVDKFLFYAAPFFMIVASMLTFGAIPFGRGLQAVDFNIGVFYIVAVSSLGIIGVLLAGWSSNNKYSMIGAMRSGAQFISYELSAGFALITMVVLSGSMQFSTIIESQTYCWNLFNGHIASVIAFVIYLISGHAETNRGPFDLPEAESELTAGYHTEYSGLQFGFFYLAEYLNMFIIAAIATTVFLGGWMPIQLKGFDGFNEVMNYIPSYIWFFGKAGCLVFLSLWVRWTFPRLRIDQLLNLEWKYLLPINMFNLLLMVIIVLAGLTLEDIFPSIFKFIAE</sequence>
<dbReference type="GO" id="GO:0003954">
    <property type="term" value="F:NADH dehydrogenase activity"/>
    <property type="evidence" value="ECO:0007669"/>
    <property type="project" value="TreeGrafter"/>
</dbReference>
<evidence type="ECO:0000313" key="8">
    <source>
        <dbReference type="Proteomes" id="UP000247973"/>
    </source>
</evidence>
<comment type="function">
    <text evidence="5">NDH-1 shuttles electrons from NADH, via FMN and iron-sulfur (Fe-S) centers, to quinones in the respiratory chain. The immediate electron acceptor for the enzyme in this species is believed to be ubiquinone. Couples the redox reaction to proton translocation (for every two electrons transferred, four hydrogen ions are translocated across the cytoplasmic membrane), and thus conserves the redox energy in a proton gradient. This subunit may bind ubiquinone.</text>
</comment>
<proteinExistence type="inferred from homology"/>
<reference evidence="7 8" key="1">
    <citation type="submission" date="2018-03" db="EMBL/GenBank/DDBJ databases">
        <title>Genomic Encyclopedia of Archaeal and Bacterial Type Strains, Phase II (KMG-II): from individual species to whole genera.</title>
        <authorList>
            <person name="Goeker M."/>
        </authorList>
    </citation>
    <scope>NUCLEOTIDE SEQUENCE [LARGE SCALE GENOMIC DNA]</scope>
    <source>
        <strain evidence="7 8">DSM 100214</strain>
    </source>
</reference>
<dbReference type="InterPro" id="IPR001694">
    <property type="entry name" value="NADH_UbQ_OxRdtase_su1/FPO"/>
</dbReference>
<keyword evidence="3 5" id="KW-1133">Transmembrane helix</keyword>
<feature type="transmembrane region" description="Helical" evidence="5">
    <location>
        <begin position="132"/>
        <end position="152"/>
    </location>
</feature>
<comment type="subcellular location">
    <subcellularLocation>
        <location evidence="5 6">Cell membrane</location>
        <topology evidence="5 6">Multi-pass membrane protein</topology>
    </subcellularLocation>
    <subcellularLocation>
        <location evidence="1">Membrane</location>
        <topology evidence="1">Multi-pass membrane protein</topology>
    </subcellularLocation>
</comment>
<evidence type="ECO:0000256" key="4">
    <source>
        <dbReference type="ARBA" id="ARBA00023136"/>
    </source>
</evidence>
<keyword evidence="8" id="KW-1185">Reference proteome</keyword>
<evidence type="ECO:0000256" key="1">
    <source>
        <dbReference type="ARBA" id="ARBA00004141"/>
    </source>
</evidence>
<keyword evidence="2 5" id="KW-0812">Transmembrane</keyword>
<accession>A0A2V3PNZ8</accession>
<evidence type="ECO:0000256" key="5">
    <source>
        <dbReference type="HAMAP-Rule" id="MF_01350"/>
    </source>
</evidence>
<keyword evidence="5" id="KW-1278">Translocase</keyword>
<feature type="transmembrane region" description="Helical" evidence="5">
    <location>
        <begin position="302"/>
        <end position="319"/>
    </location>
</feature>
<dbReference type="GO" id="GO:0048038">
    <property type="term" value="F:quinone binding"/>
    <property type="evidence" value="ECO:0007669"/>
    <property type="project" value="UniProtKB-KW"/>
</dbReference>
<evidence type="ECO:0000313" key="7">
    <source>
        <dbReference type="EMBL" id="PXV62974.1"/>
    </source>
</evidence>
<comment type="caution">
    <text evidence="7">The sequence shown here is derived from an EMBL/GenBank/DDBJ whole genome shotgun (WGS) entry which is preliminary data.</text>
</comment>
<dbReference type="PROSITE" id="PS00668">
    <property type="entry name" value="COMPLEX1_ND1_2"/>
    <property type="match status" value="1"/>
</dbReference>
<dbReference type="GO" id="GO:0016655">
    <property type="term" value="F:oxidoreductase activity, acting on NAD(P)H, quinone or similar compound as acceptor"/>
    <property type="evidence" value="ECO:0007669"/>
    <property type="project" value="UniProtKB-UniRule"/>
</dbReference>
<dbReference type="OrthoDB" id="9803734at2"/>
<feature type="transmembrane region" description="Helical" evidence="5">
    <location>
        <begin position="263"/>
        <end position="282"/>
    </location>
</feature>
<dbReference type="AlphaFoldDB" id="A0A2V3PNZ8"/>
<name>A0A2V3PNZ8_9BACT</name>
<comment type="similarity">
    <text evidence="5 6">Belongs to the complex I subunit 1 family.</text>
</comment>
<dbReference type="PROSITE" id="PS00667">
    <property type="entry name" value="COMPLEX1_ND1_1"/>
    <property type="match status" value="1"/>
</dbReference>
<dbReference type="NCBIfam" id="NF004741">
    <property type="entry name" value="PRK06076.1-2"/>
    <property type="match status" value="1"/>
</dbReference>
<keyword evidence="5" id="KW-0830">Ubiquinone</keyword>
<dbReference type="Proteomes" id="UP000247973">
    <property type="component" value="Unassembled WGS sequence"/>
</dbReference>
<dbReference type="GO" id="GO:0005886">
    <property type="term" value="C:plasma membrane"/>
    <property type="evidence" value="ECO:0007669"/>
    <property type="project" value="UniProtKB-SubCell"/>
</dbReference>
<evidence type="ECO:0000256" key="2">
    <source>
        <dbReference type="ARBA" id="ARBA00022692"/>
    </source>
</evidence>
<dbReference type="HAMAP" id="MF_01350">
    <property type="entry name" value="NDH1_NuoH"/>
    <property type="match status" value="1"/>
</dbReference>
<feature type="transmembrane region" description="Helical" evidence="5">
    <location>
        <begin position="24"/>
        <end position="52"/>
    </location>
</feature>
<protein>
    <recommendedName>
        <fullName evidence="5">NADH-quinone oxidoreductase subunit H</fullName>
        <ecNumber evidence="5">7.1.1.-</ecNumber>
    </recommendedName>
    <alternativeName>
        <fullName evidence="5">NADH dehydrogenase I subunit H</fullName>
    </alternativeName>
    <alternativeName>
        <fullName evidence="5">NDH-1 subunit H</fullName>
    </alternativeName>
</protein>
<evidence type="ECO:0000256" key="6">
    <source>
        <dbReference type="RuleBase" id="RU000471"/>
    </source>
</evidence>